<dbReference type="AlphaFoldDB" id="Q4SV30"/>
<evidence type="ECO:0000256" key="1">
    <source>
        <dbReference type="SAM" id="SignalP"/>
    </source>
</evidence>
<organism evidence="2">
    <name type="scientific">Tetraodon nigroviridis</name>
    <name type="common">Spotted green pufferfish</name>
    <name type="synonym">Chelonodon nigroviridis</name>
    <dbReference type="NCBI Taxonomy" id="99883"/>
    <lineage>
        <taxon>Eukaryota</taxon>
        <taxon>Metazoa</taxon>
        <taxon>Chordata</taxon>
        <taxon>Craniata</taxon>
        <taxon>Vertebrata</taxon>
        <taxon>Euteleostomi</taxon>
        <taxon>Actinopterygii</taxon>
        <taxon>Neopterygii</taxon>
        <taxon>Teleostei</taxon>
        <taxon>Neoteleostei</taxon>
        <taxon>Acanthomorphata</taxon>
        <taxon>Eupercaria</taxon>
        <taxon>Tetraodontiformes</taxon>
        <taxon>Tetradontoidea</taxon>
        <taxon>Tetraodontidae</taxon>
        <taxon>Tetraodon</taxon>
    </lineage>
</organism>
<dbReference type="OrthoDB" id="8899517at2759"/>
<protein>
    <submittedName>
        <fullName evidence="2">Chromosome 8 SCAF13813, whole genome shotgun sequence</fullName>
    </submittedName>
</protein>
<feature type="signal peptide" evidence="1">
    <location>
        <begin position="1"/>
        <end position="18"/>
    </location>
</feature>
<reference evidence="2" key="1">
    <citation type="journal article" date="2004" name="Nature">
        <title>Genome duplication in the teleost fish Tetraodon nigroviridis reveals the early vertebrate proto-karyotype.</title>
        <authorList>
            <person name="Jaillon O."/>
            <person name="Aury J.-M."/>
            <person name="Brunet F."/>
            <person name="Petit J.-L."/>
            <person name="Stange-Thomann N."/>
            <person name="Mauceli E."/>
            <person name="Bouneau L."/>
            <person name="Fischer C."/>
            <person name="Ozouf-Costaz C."/>
            <person name="Bernot A."/>
            <person name="Nicaud S."/>
            <person name="Jaffe D."/>
            <person name="Fisher S."/>
            <person name="Lutfalla G."/>
            <person name="Dossat C."/>
            <person name="Segurens B."/>
            <person name="Dasilva C."/>
            <person name="Salanoubat M."/>
            <person name="Levy M."/>
            <person name="Boudet N."/>
            <person name="Castellano S."/>
            <person name="Anthouard V."/>
            <person name="Jubin C."/>
            <person name="Castelli V."/>
            <person name="Katinka M."/>
            <person name="Vacherie B."/>
            <person name="Biemont C."/>
            <person name="Skalli Z."/>
            <person name="Cattolico L."/>
            <person name="Poulain J."/>
            <person name="De Berardinis V."/>
            <person name="Cruaud C."/>
            <person name="Duprat S."/>
            <person name="Brottier P."/>
            <person name="Coutanceau J.-P."/>
            <person name="Gouzy J."/>
            <person name="Parra G."/>
            <person name="Lardier G."/>
            <person name="Chapple C."/>
            <person name="McKernan K.J."/>
            <person name="McEwan P."/>
            <person name="Bosak S."/>
            <person name="Kellis M."/>
            <person name="Volff J.-N."/>
            <person name="Guigo R."/>
            <person name="Zody M.C."/>
            <person name="Mesirov J."/>
            <person name="Lindblad-Toh K."/>
            <person name="Birren B."/>
            <person name="Nusbaum C."/>
            <person name="Kahn D."/>
            <person name="Robinson-Rechavi M."/>
            <person name="Laudet V."/>
            <person name="Schachter V."/>
            <person name="Quetier F."/>
            <person name="Saurin W."/>
            <person name="Scarpelli C."/>
            <person name="Wincker P."/>
            <person name="Lander E.S."/>
            <person name="Weissenbach J."/>
            <person name="Roest Crollius H."/>
        </authorList>
    </citation>
    <scope>NUCLEOTIDE SEQUENCE [LARGE SCALE GENOMIC DNA]</scope>
</reference>
<name>Q4SV30_TETNG</name>
<evidence type="ECO:0000313" key="2">
    <source>
        <dbReference type="EMBL" id="CAF95502.1"/>
    </source>
</evidence>
<accession>Q4SV30</accession>
<dbReference type="EMBL" id="CAAE01013813">
    <property type="protein sequence ID" value="CAF95502.1"/>
    <property type="molecule type" value="Genomic_DNA"/>
</dbReference>
<feature type="chain" id="PRO_5004244247" evidence="1">
    <location>
        <begin position="19"/>
        <end position="102"/>
    </location>
</feature>
<gene>
    <name evidence="2" type="ORF">GSTENG00012192001</name>
</gene>
<dbReference type="KEGG" id="tng:GSTEN00012192G001"/>
<proteinExistence type="predicted"/>
<reference evidence="2" key="2">
    <citation type="submission" date="2004-02" db="EMBL/GenBank/DDBJ databases">
        <authorList>
            <consortium name="Genoscope"/>
            <consortium name="Whitehead Institute Centre for Genome Research"/>
        </authorList>
    </citation>
    <scope>NUCLEOTIDE SEQUENCE</scope>
</reference>
<keyword evidence="1" id="KW-0732">Signal</keyword>
<sequence length="102" mass="11473">MHLRDFVFILAVLTQVCGNPTSTPPQPGDPPGILQRLAERAGEARTKLQDMGGAVFGFFGTYYEDHIQPVKDSYTEWASGIREAMWDKIQTTIDNYRPKKAN</sequence>